<reference evidence="1" key="1">
    <citation type="submission" date="2015-01" db="EMBL/GenBank/DDBJ databases">
        <title>The Genome Sequence of Cladophialophora bantiana CBS 173.52.</title>
        <authorList>
            <consortium name="The Broad Institute Genomics Platform"/>
            <person name="Cuomo C."/>
            <person name="de Hoog S."/>
            <person name="Gorbushina A."/>
            <person name="Stielow B."/>
            <person name="Teixiera M."/>
            <person name="Abouelleil A."/>
            <person name="Chapman S.B."/>
            <person name="Priest M."/>
            <person name="Young S.K."/>
            <person name="Wortman J."/>
            <person name="Nusbaum C."/>
            <person name="Birren B."/>
        </authorList>
    </citation>
    <scope>NUCLEOTIDE SEQUENCE [LARGE SCALE GENOMIC DNA]</scope>
    <source>
        <strain evidence="1">CBS 173.52</strain>
    </source>
</reference>
<keyword evidence="2" id="KW-1185">Reference proteome</keyword>
<dbReference type="GeneID" id="27699654"/>
<dbReference type="Proteomes" id="UP000053789">
    <property type="component" value="Unassembled WGS sequence"/>
</dbReference>
<accession>A0A0D2G2D4</accession>
<evidence type="ECO:0000313" key="2">
    <source>
        <dbReference type="Proteomes" id="UP000053789"/>
    </source>
</evidence>
<sequence>MKLTAEIGMNNSHCMGCRCFGPRMTNMPKAVHQFSTVVDVIVADCNFYLGGVLQMTLQVTSNCASYFDDLKLFYFSESPSWLNLSAAILNPFQSEFGLLELDLSTMADTIREEASLEYKQEVDVEKKDASHFRVWLSSRASMDIQEATKFKGRKARLQCLKACSTYNYQAAWRRAPKAGTSARIFHQAAYEQWLQDSASSVLSFTGILGYWDLG</sequence>
<dbReference type="VEuPathDB" id="FungiDB:Z519_06726"/>
<dbReference type="HOGENOM" id="CLU_1288772_0_0_1"/>
<organism evidence="1 2">
    <name type="scientific">Cladophialophora bantiana (strain ATCC 10958 / CBS 173.52 / CDC B-1940 / NIH 8579)</name>
    <name type="common">Xylohypha bantiana</name>
    <dbReference type="NCBI Taxonomy" id="1442370"/>
    <lineage>
        <taxon>Eukaryota</taxon>
        <taxon>Fungi</taxon>
        <taxon>Dikarya</taxon>
        <taxon>Ascomycota</taxon>
        <taxon>Pezizomycotina</taxon>
        <taxon>Eurotiomycetes</taxon>
        <taxon>Chaetothyriomycetidae</taxon>
        <taxon>Chaetothyriales</taxon>
        <taxon>Herpotrichiellaceae</taxon>
        <taxon>Cladophialophora</taxon>
    </lineage>
</organism>
<dbReference type="RefSeq" id="XP_016619546.1">
    <property type="nucleotide sequence ID" value="XM_016764464.1"/>
</dbReference>
<dbReference type="OrthoDB" id="7464126at2759"/>
<name>A0A0D2G2D4_CLAB1</name>
<dbReference type="EMBL" id="KN846988">
    <property type="protein sequence ID" value="KIW92877.1"/>
    <property type="molecule type" value="Genomic_DNA"/>
</dbReference>
<protein>
    <submittedName>
        <fullName evidence="1">Uncharacterized protein</fullName>
    </submittedName>
</protein>
<proteinExistence type="predicted"/>
<gene>
    <name evidence="1" type="ORF">Z519_06726</name>
</gene>
<evidence type="ECO:0000313" key="1">
    <source>
        <dbReference type="EMBL" id="KIW92877.1"/>
    </source>
</evidence>
<dbReference type="AlphaFoldDB" id="A0A0D2G2D4"/>